<evidence type="ECO:0000313" key="2">
    <source>
        <dbReference type="EMBL" id="CAA9391472.1"/>
    </source>
</evidence>
<protein>
    <recommendedName>
        <fullName evidence="1">Transposase Helix-turn-helix domain-containing protein</fullName>
    </recommendedName>
</protein>
<name>A0A6J4NR63_9CYAN</name>
<evidence type="ECO:0000259" key="1">
    <source>
        <dbReference type="Pfam" id="PF13613"/>
    </source>
</evidence>
<dbReference type="InterPro" id="IPR027805">
    <property type="entry name" value="Transposase_HTH_dom"/>
</dbReference>
<feature type="domain" description="Transposase Helix-turn-helix" evidence="1">
    <location>
        <begin position="47"/>
        <end position="96"/>
    </location>
</feature>
<organism evidence="2">
    <name type="scientific">uncultured Leptolyngbya sp</name>
    <dbReference type="NCBI Taxonomy" id="332963"/>
    <lineage>
        <taxon>Bacteria</taxon>
        <taxon>Bacillati</taxon>
        <taxon>Cyanobacteriota</taxon>
        <taxon>Cyanophyceae</taxon>
        <taxon>Leptolyngbyales</taxon>
        <taxon>Leptolyngbyaceae</taxon>
        <taxon>Leptolyngbya group</taxon>
        <taxon>Leptolyngbya</taxon>
        <taxon>environmental samples</taxon>
    </lineage>
</organism>
<accession>A0A6J4NR63</accession>
<gene>
    <name evidence="2" type="ORF">AVDCRST_MAG94-5424</name>
</gene>
<sequence length="145" mass="16577">MRYEEVERLPPGQFKQLTGVKRETFVLMLAVLRQSERQKKRSGRPSKLSLADQLLLTLMYWREYRTQFHITKGYGIHEANVNWIIRKVEGALAASGEFRLPGKRATRSDEGVEISFVIVDVTETPIEKPKKSRDSATAAKSNDTP</sequence>
<proteinExistence type="predicted"/>
<dbReference type="Pfam" id="PF13613">
    <property type="entry name" value="HTH_Tnp_4"/>
    <property type="match status" value="1"/>
</dbReference>
<dbReference type="EMBL" id="CADCTY010001857">
    <property type="protein sequence ID" value="CAA9391472.1"/>
    <property type="molecule type" value="Genomic_DNA"/>
</dbReference>
<reference evidence="2" key="1">
    <citation type="submission" date="2020-02" db="EMBL/GenBank/DDBJ databases">
        <authorList>
            <person name="Meier V. D."/>
        </authorList>
    </citation>
    <scope>NUCLEOTIDE SEQUENCE</scope>
    <source>
        <strain evidence="2">AVDCRST_MAG94</strain>
    </source>
</reference>
<dbReference type="AlphaFoldDB" id="A0A6J4NR63"/>